<dbReference type="Pfam" id="PF00571">
    <property type="entry name" value="CBS"/>
    <property type="match status" value="2"/>
</dbReference>
<evidence type="ECO:0000256" key="3">
    <source>
        <dbReference type="SAM" id="MobiDB-lite"/>
    </source>
</evidence>
<dbReference type="PANTHER" id="PTHR43080">
    <property type="entry name" value="CBS DOMAIN-CONTAINING PROTEIN CBSX3, MITOCHONDRIAL"/>
    <property type="match status" value="1"/>
</dbReference>
<dbReference type="PROSITE" id="PS51371">
    <property type="entry name" value="CBS"/>
    <property type="match status" value="2"/>
</dbReference>
<protein>
    <submittedName>
        <fullName evidence="5">CBS domain-containing protein</fullName>
    </submittedName>
</protein>
<dbReference type="Proteomes" id="UP000321793">
    <property type="component" value="Unassembled WGS sequence"/>
</dbReference>
<feature type="region of interest" description="Disordered" evidence="3">
    <location>
        <begin position="59"/>
        <end position="78"/>
    </location>
</feature>
<evidence type="ECO:0000313" key="5">
    <source>
        <dbReference type="EMBL" id="GEQ14662.1"/>
    </source>
</evidence>
<sequence>MLVSEVMTSPALSLPSTATLDDVVELLGGSGISAVPVVDDAGRCVGIVSEADVLTEPLPRDPRAHMWTPPASGGPSRTLDEVMTVNPTCVASTDDCAEVAALFARSGFKSMPVVDDDVLVGVVSRSDILRAMSVSNSSLASAVSRAFTSAGMPERAISVQSGHVVVSPADDGLDDAVVAVVQTVPGVRSVRLG</sequence>
<dbReference type="InterPro" id="IPR046342">
    <property type="entry name" value="CBS_dom_sf"/>
</dbReference>
<dbReference type="SUPFAM" id="SSF54631">
    <property type="entry name" value="CBS-domain pair"/>
    <property type="match status" value="1"/>
</dbReference>
<name>A0A512T389_9MICO</name>
<evidence type="ECO:0000256" key="2">
    <source>
        <dbReference type="PROSITE-ProRule" id="PRU00703"/>
    </source>
</evidence>
<feature type="domain" description="CBS" evidence="4">
    <location>
        <begin position="7"/>
        <end position="65"/>
    </location>
</feature>
<dbReference type="PANTHER" id="PTHR43080:SF2">
    <property type="entry name" value="CBS DOMAIN-CONTAINING PROTEIN"/>
    <property type="match status" value="1"/>
</dbReference>
<keyword evidence="1 2" id="KW-0129">CBS domain</keyword>
<proteinExistence type="predicted"/>
<feature type="domain" description="CBS" evidence="4">
    <location>
        <begin position="83"/>
        <end position="138"/>
    </location>
</feature>
<evidence type="ECO:0000313" key="6">
    <source>
        <dbReference type="Proteomes" id="UP000321793"/>
    </source>
</evidence>
<dbReference type="InterPro" id="IPR000644">
    <property type="entry name" value="CBS_dom"/>
</dbReference>
<evidence type="ECO:0000259" key="4">
    <source>
        <dbReference type="PROSITE" id="PS51371"/>
    </source>
</evidence>
<dbReference type="OrthoDB" id="9799454at2"/>
<dbReference type="Gene3D" id="3.10.580.10">
    <property type="entry name" value="CBS-domain"/>
    <property type="match status" value="1"/>
</dbReference>
<dbReference type="EMBL" id="BKBA01000009">
    <property type="protein sequence ID" value="GEQ14662.1"/>
    <property type="molecule type" value="Genomic_DNA"/>
</dbReference>
<gene>
    <name evidence="5" type="ORF">KLO01_27090</name>
</gene>
<dbReference type="SMART" id="SM00116">
    <property type="entry name" value="CBS"/>
    <property type="match status" value="2"/>
</dbReference>
<reference evidence="5 6" key="1">
    <citation type="submission" date="2019-07" db="EMBL/GenBank/DDBJ databases">
        <title>Whole genome shotgun sequence of Knoellia locipacati NBRC 109775.</title>
        <authorList>
            <person name="Hosoyama A."/>
            <person name="Uohara A."/>
            <person name="Ohji S."/>
            <person name="Ichikawa N."/>
        </authorList>
    </citation>
    <scope>NUCLEOTIDE SEQUENCE [LARGE SCALE GENOMIC DNA]</scope>
    <source>
        <strain evidence="5 6">NBRC 109775</strain>
    </source>
</reference>
<keyword evidence="6" id="KW-1185">Reference proteome</keyword>
<comment type="caution">
    <text evidence="5">The sequence shown here is derived from an EMBL/GenBank/DDBJ whole genome shotgun (WGS) entry which is preliminary data.</text>
</comment>
<evidence type="ECO:0000256" key="1">
    <source>
        <dbReference type="ARBA" id="ARBA00023122"/>
    </source>
</evidence>
<dbReference type="InterPro" id="IPR051257">
    <property type="entry name" value="Diverse_CBS-Domain"/>
</dbReference>
<dbReference type="RefSeq" id="WP_147065937.1">
    <property type="nucleotide sequence ID" value="NZ_BAABDN010000002.1"/>
</dbReference>
<dbReference type="AlphaFoldDB" id="A0A512T389"/>
<accession>A0A512T389</accession>
<organism evidence="5 6">
    <name type="scientific">Knoellia locipacati</name>
    <dbReference type="NCBI Taxonomy" id="882824"/>
    <lineage>
        <taxon>Bacteria</taxon>
        <taxon>Bacillati</taxon>
        <taxon>Actinomycetota</taxon>
        <taxon>Actinomycetes</taxon>
        <taxon>Micrococcales</taxon>
        <taxon>Intrasporangiaceae</taxon>
        <taxon>Knoellia</taxon>
    </lineage>
</organism>